<comment type="subcellular location">
    <subcellularLocation>
        <location evidence="1">Secreted</location>
    </subcellularLocation>
</comment>
<dbReference type="PANTHER" id="PTHR21066:SF18">
    <property type="entry name" value="ODORANT-BINDING PROTEIN 73A, ISOFORM B"/>
    <property type="match status" value="1"/>
</dbReference>
<dbReference type="AlphaFoldDB" id="A0A3G2KPH1"/>
<sequence length="183" mass="20077">MVHSAASLLLFLALGIAAGRAQLQQNGIAGRKSAVCVAPASPPARLEKIITQCQEEIKFALLQEALSALRETVRQRAKRDVFSGEEKRIAGCLLQCVYRKLKAVDDQGLPTGPALVEMFTEGVKDRNYYLATIQSVQSCLAKEIQERRQNPLIAKAEGYTCDVAYDMFMCVSEQIELLCGISP</sequence>
<dbReference type="GO" id="GO:0005576">
    <property type="term" value="C:extracellular region"/>
    <property type="evidence" value="ECO:0007669"/>
    <property type="project" value="UniProtKB-SubCell"/>
</dbReference>
<name>A0A3G2KPH1_9HEMI</name>
<dbReference type="Gene3D" id="1.10.238.20">
    <property type="entry name" value="Pheromone/general odorant binding protein domain"/>
    <property type="match status" value="1"/>
</dbReference>
<proteinExistence type="evidence at transcript level"/>
<keyword evidence="4" id="KW-0732">Signal</keyword>
<evidence type="ECO:0000256" key="2">
    <source>
        <dbReference type="ARBA" id="ARBA00008098"/>
    </source>
</evidence>
<evidence type="ECO:0000256" key="4">
    <source>
        <dbReference type="SAM" id="SignalP"/>
    </source>
</evidence>
<evidence type="ECO:0000256" key="1">
    <source>
        <dbReference type="ARBA" id="ARBA00004613"/>
    </source>
</evidence>
<accession>A0A3G2KPH1</accession>
<dbReference type="GO" id="GO:0005549">
    <property type="term" value="F:odorant binding"/>
    <property type="evidence" value="ECO:0007669"/>
    <property type="project" value="InterPro"/>
</dbReference>
<feature type="chain" id="PRO_5018057004" evidence="4">
    <location>
        <begin position="22"/>
        <end position="183"/>
    </location>
</feature>
<dbReference type="Pfam" id="PF01395">
    <property type="entry name" value="PBP_GOBP"/>
    <property type="match status" value="1"/>
</dbReference>
<evidence type="ECO:0000313" key="5">
    <source>
        <dbReference type="EMBL" id="AYN61081.1"/>
    </source>
</evidence>
<dbReference type="EMBL" id="MG719527">
    <property type="protein sequence ID" value="AYN61081.1"/>
    <property type="molecule type" value="mRNA"/>
</dbReference>
<dbReference type="InterPro" id="IPR052295">
    <property type="entry name" value="Odorant-binding_protein"/>
</dbReference>
<dbReference type="SUPFAM" id="SSF47565">
    <property type="entry name" value="Insect pheromone/odorant-binding proteins"/>
    <property type="match status" value="1"/>
</dbReference>
<reference evidence="5" key="2">
    <citation type="submission" date="2017-12" db="EMBL/GenBank/DDBJ databases">
        <authorList>
            <person name="Song Y."/>
        </authorList>
    </citation>
    <scope>NUCLEOTIDE SEQUENCE</scope>
    <source>
        <tissue evidence="5">Antennae</tissue>
    </source>
</reference>
<dbReference type="CDD" id="cd23992">
    <property type="entry name" value="PBP_GOBP"/>
    <property type="match status" value="1"/>
</dbReference>
<organism evidence="5">
    <name type="scientific">Yemma signatus</name>
    <dbReference type="NCBI Taxonomy" id="300820"/>
    <lineage>
        <taxon>Eukaryota</taxon>
        <taxon>Metazoa</taxon>
        <taxon>Ecdysozoa</taxon>
        <taxon>Arthropoda</taxon>
        <taxon>Hexapoda</taxon>
        <taxon>Insecta</taxon>
        <taxon>Pterygota</taxon>
        <taxon>Neoptera</taxon>
        <taxon>Paraneoptera</taxon>
        <taxon>Hemiptera</taxon>
        <taxon>Heteroptera</taxon>
        <taxon>Panheteroptera</taxon>
        <taxon>Pentatomomorpha</taxon>
        <taxon>Lygaeoidea</taxon>
        <taxon>Berytidae</taxon>
        <taxon>Yemma</taxon>
    </lineage>
</organism>
<dbReference type="PANTHER" id="PTHR21066">
    <property type="entry name" value="ODORANT-BINDING PROTEIN 59A-RELATED"/>
    <property type="match status" value="1"/>
</dbReference>
<keyword evidence="3" id="KW-0964">Secreted</keyword>
<evidence type="ECO:0000256" key="3">
    <source>
        <dbReference type="ARBA" id="ARBA00022525"/>
    </source>
</evidence>
<reference evidence="5" key="1">
    <citation type="journal article" date="2017" name="Environ. Entomol.">
        <title>Identification of Candidate Odorant-Binding Protein and Chemosensory Protein Genes in Cyrtorhinus lividipennis (Hemiptera: Miridae), a Key Predator of the Rice Planthoppers in Asia.</title>
        <authorList>
            <person name="Wang G.Y."/>
            <person name="Zhu M.F."/>
            <person name="Jiang Y.D."/>
            <person name="Zhou W.W."/>
            <person name="Liu S."/>
            <person name="Heong K.L."/>
            <person name="Cheng J."/>
            <person name="Zhu Z.R."/>
        </authorList>
    </citation>
    <scope>NUCLEOTIDE SEQUENCE</scope>
    <source>
        <tissue evidence="5">Antennae</tissue>
    </source>
</reference>
<feature type="signal peptide" evidence="4">
    <location>
        <begin position="1"/>
        <end position="21"/>
    </location>
</feature>
<dbReference type="InterPro" id="IPR006170">
    <property type="entry name" value="PBP/GOBP"/>
</dbReference>
<protein>
    <submittedName>
        <fullName evidence="5">Odorant-binding protein 5</fullName>
    </submittedName>
</protein>
<dbReference type="InterPro" id="IPR036728">
    <property type="entry name" value="PBP_GOBP_sf"/>
</dbReference>
<comment type="similarity">
    <text evidence="2">Belongs to the PBP/GOBP family.</text>
</comment>